<evidence type="ECO:0000313" key="3">
    <source>
        <dbReference type="Proteomes" id="UP000195766"/>
    </source>
</evidence>
<dbReference type="AlphaFoldDB" id="A0A1R4GRI1"/>
<dbReference type="Proteomes" id="UP000195766">
    <property type="component" value="Unassembled WGS sequence"/>
</dbReference>
<gene>
    <name evidence="2" type="ORF">FM111_15430</name>
</gene>
<accession>A0A1R4GRI1</accession>
<evidence type="ECO:0000256" key="1">
    <source>
        <dbReference type="SAM" id="MobiDB-lite"/>
    </source>
</evidence>
<name>A0A1R4GRI1_BREDI</name>
<feature type="region of interest" description="Disordered" evidence="1">
    <location>
        <begin position="1"/>
        <end position="49"/>
    </location>
</feature>
<feature type="compositionally biased region" description="Basic and acidic residues" evidence="1">
    <location>
        <begin position="1"/>
        <end position="21"/>
    </location>
</feature>
<organism evidence="2 3">
    <name type="scientific">Brevundimonas diminuta 3F5N</name>
    <dbReference type="NCBI Taxonomy" id="1255603"/>
    <lineage>
        <taxon>Bacteria</taxon>
        <taxon>Pseudomonadati</taxon>
        <taxon>Pseudomonadota</taxon>
        <taxon>Alphaproteobacteria</taxon>
        <taxon>Caulobacterales</taxon>
        <taxon>Caulobacteraceae</taxon>
        <taxon>Brevundimonas</taxon>
    </lineage>
</organism>
<evidence type="ECO:0000313" key="2">
    <source>
        <dbReference type="EMBL" id="SJM70777.1"/>
    </source>
</evidence>
<protein>
    <submittedName>
        <fullName evidence="2">Uncharacterized protein</fullName>
    </submittedName>
</protein>
<reference evidence="2 3" key="1">
    <citation type="submission" date="2017-02" db="EMBL/GenBank/DDBJ databases">
        <authorList>
            <person name="Peterson S.W."/>
        </authorList>
    </citation>
    <scope>NUCLEOTIDE SEQUENCE [LARGE SCALE GENOMIC DNA]</scope>
    <source>
        <strain evidence="2 3">3F5N</strain>
    </source>
</reference>
<sequence>MGRSLVSHDDGSRKSKGECRRASSRAKGRRAEARGGRSAAPSSVSEFSSRKRHILALIGSGREEQHSCGGSHVAAIMERC</sequence>
<dbReference type="EMBL" id="FUIE01000085">
    <property type="protein sequence ID" value="SJM70777.1"/>
    <property type="molecule type" value="Genomic_DNA"/>
</dbReference>
<proteinExistence type="predicted"/>
<feature type="compositionally biased region" description="Low complexity" evidence="1">
    <location>
        <begin position="36"/>
        <end position="47"/>
    </location>
</feature>